<comment type="caution">
    <text evidence="1">The sequence shown here is derived from an EMBL/GenBank/DDBJ whole genome shotgun (WGS) entry which is preliminary data.</text>
</comment>
<dbReference type="Proteomes" id="UP000712080">
    <property type="component" value="Unassembled WGS sequence"/>
</dbReference>
<dbReference type="InterPro" id="IPR046219">
    <property type="entry name" value="DUF6252"/>
</dbReference>
<sequence length="162" mass="17432">MKRIVLLLVAALSLASCTEEIQRNDQALIGIKNGQNWRAGGAYATIGSNGKLTITGALQYETLVLELNTTNPGTYTLGLNTVNRAIFTDIANGGEEIFSTGTGLGDGQVIIQEYNEAARTVTGQFRFNAIDEDALDPTHPDSTEVVNFTYGNFYKLPVTPAQ</sequence>
<evidence type="ECO:0000313" key="1">
    <source>
        <dbReference type="EMBL" id="NMH28515.1"/>
    </source>
</evidence>
<protein>
    <recommendedName>
        <fullName evidence="3">Lipoprotein</fullName>
    </recommendedName>
</protein>
<reference evidence="1" key="1">
    <citation type="submission" date="2020-02" db="EMBL/GenBank/DDBJ databases">
        <title>Flavobacterium sp. genome.</title>
        <authorList>
            <person name="Jung H.S."/>
            <person name="Baek J.H."/>
            <person name="Jeon C.O."/>
        </authorList>
    </citation>
    <scope>NUCLEOTIDE SEQUENCE</scope>
    <source>
        <strain evidence="1">SE-s28</strain>
    </source>
</reference>
<dbReference type="Pfam" id="PF19765">
    <property type="entry name" value="DUF6252"/>
    <property type="match status" value="1"/>
</dbReference>
<keyword evidence="2" id="KW-1185">Reference proteome</keyword>
<dbReference type="EMBL" id="JAAMPU010000106">
    <property type="protein sequence ID" value="NMH28515.1"/>
    <property type="molecule type" value="Genomic_DNA"/>
</dbReference>
<evidence type="ECO:0000313" key="2">
    <source>
        <dbReference type="Proteomes" id="UP000712080"/>
    </source>
</evidence>
<gene>
    <name evidence="1" type="ORF">G6047_10775</name>
</gene>
<dbReference type="RefSeq" id="WP_169527627.1">
    <property type="nucleotide sequence ID" value="NZ_JAAMPU010000106.1"/>
</dbReference>
<accession>A0A972JI13</accession>
<dbReference type="PROSITE" id="PS51257">
    <property type="entry name" value="PROKAR_LIPOPROTEIN"/>
    <property type="match status" value="1"/>
</dbReference>
<organism evidence="1 2">
    <name type="scientific">Flavobacterium silvaticum</name>
    <dbReference type="NCBI Taxonomy" id="1852020"/>
    <lineage>
        <taxon>Bacteria</taxon>
        <taxon>Pseudomonadati</taxon>
        <taxon>Bacteroidota</taxon>
        <taxon>Flavobacteriia</taxon>
        <taxon>Flavobacteriales</taxon>
        <taxon>Flavobacteriaceae</taxon>
        <taxon>Flavobacterium</taxon>
    </lineage>
</organism>
<evidence type="ECO:0008006" key="3">
    <source>
        <dbReference type="Google" id="ProtNLM"/>
    </source>
</evidence>
<name>A0A972JI13_9FLAO</name>
<dbReference type="AlphaFoldDB" id="A0A972JI13"/>
<proteinExistence type="predicted"/>